<keyword evidence="5" id="KW-1185">Reference proteome</keyword>
<dbReference type="CDD" id="cd00093">
    <property type="entry name" value="HTH_XRE"/>
    <property type="match status" value="1"/>
</dbReference>
<dbReference type="Proteomes" id="UP000527860">
    <property type="component" value="Unassembled WGS sequence"/>
</dbReference>
<dbReference type="GeneID" id="77845918"/>
<dbReference type="GO" id="GO:0003677">
    <property type="term" value="F:DNA binding"/>
    <property type="evidence" value="ECO:0007669"/>
    <property type="project" value="InterPro"/>
</dbReference>
<protein>
    <submittedName>
        <fullName evidence="2 3">Transcriptional regulator</fullName>
    </submittedName>
</protein>
<dbReference type="Proteomes" id="UP000031546">
    <property type="component" value="Unassembled WGS sequence"/>
</dbReference>
<evidence type="ECO:0000313" key="5">
    <source>
        <dbReference type="Proteomes" id="UP000527860"/>
    </source>
</evidence>
<dbReference type="InterPro" id="IPR010982">
    <property type="entry name" value="Lambda_DNA-bd_dom_sf"/>
</dbReference>
<name>A0A0C2E369_9STAP</name>
<dbReference type="RefSeq" id="WP_040106523.1">
    <property type="nucleotide sequence ID" value="NZ_JABEVU030000001.1"/>
</dbReference>
<proteinExistence type="predicted"/>
<reference evidence="3" key="3">
    <citation type="submission" date="2020-04" db="EMBL/GenBank/DDBJ databases">
        <authorList>
            <person name="Tanveer F."/>
            <person name="Xie Y."/>
            <person name="Shinwari Z.K."/>
        </authorList>
    </citation>
    <scope>NUCLEOTIDE SEQUENCE</scope>
    <source>
        <strain evidence="3">MOSEL-ME25</strain>
    </source>
</reference>
<dbReference type="OrthoDB" id="1796720at2"/>
<dbReference type="PROSITE" id="PS50943">
    <property type="entry name" value="HTH_CROC1"/>
    <property type="match status" value="1"/>
</dbReference>
<reference evidence="5" key="2">
    <citation type="submission" date="2020-04" db="EMBL/GenBank/DDBJ databases">
        <title>Genome analysis and biological profiling of marine Cellulosimicrobium funkei MOSEL-ME6.</title>
        <authorList>
            <person name="Tanveer F."/>
            <person name="Xie Y."/>
            <person name="Shinwari Z.K."/>
        </authorList>
    </citation>
    <scope>NUCLEOTIDE SEQUENCE [LARGE SCALE GENOMIC DNA]</scope>
    <source>
        <strain evidence="5">MOSEL-ME25</strain>
    </source>
</reference>
<dbReference type="STRING" id="45670.SN16_10150"/>
<reference evidence="3 5" key="4">
    <citation type="submission" date="2022-12" db="EMBL/GenBank/DDBJ databases">
        <title>Genome analysis and biological profiling of marine Salinicoccus roseus MOSEL-ME25.</title>
        <authorList>
            <person name="Mirza F.T."/>
            <person name="Xie Y."/>
            <person name="Shinwari Z.K."/>
        </authorList>
    </citation>
    <scope>NUCLEOTIDE SEQUENCE [LARGE SCALE GENOMIC DNA]</scope>
    <source>
        <strain evidence="3 5">MOSEL-ME25</strain>
    </source>
</reference>
<dbReference type="SMART" id="SM00530">
    <property type="entry name" value="HTH_XRE"/>
    <property type="match status" value="1"/>
</dbReference>
<feature type="domain" description="HTH cro/C1-type" evidence="1">
    <location>
        <begin position="14"/>
        <end position="67"/>
    </location>
</feature>
<accession>A0A0C2E369</accession>
<sequence length="151" mass="17630">MDKQTFTEMLQSKFKMVRTEAGYTQDSMSQTIGLSKKTLVQIEKERILPNWTTCISLCALFRDSEVLTNSFGGDPLELAQVISRGHCVYPNYDGEAVYWEDLDRKNGFRLQYNKSNKIYRVLNDSNRPVHASYIEREIRTYFVRQTDLQPV</sequence>
<gene>
    <name evidence="3" type="ORF">F7P68_0011560</name>
    <name evidence="2" type="ORF">SN16_10150</name>
</gene>
<organism evidence="2 4">
    <name type="scientific">Salinicoccus roseus</name>
    <dbReference type="NCBI Taxonomy" id="45670"/>
    <lineage>
        <taxon>Bacteria</taxon>
        <taxon>Bacillati</taxon>
        <taxon>Bacillota</taxon>
        <taxon>Bacilli</taxon>
        <taxon>Bacillales</taxon>
        <taxon>Staphylococcaceae</taxon>
        <taxon>Salinicoccus</taxon>
    </lineage>
</organism>
<dbReference type="EMBL" id="JXII01000009">
    <property type="protein sequence ID" value="KIH69882.1"/>
    <property type="molecule type" value="Genomic_DNA"/>
</dbReference>
<evidence type="ECO:0000313" key="3">
    <source>
        <dbReference type="EMBL" id="MDB0581167.1"/>
    </source>
</evidence>
<comment type="caution">
    <text evidence="2">The sequence shown here is derived from an EMBL/GenBank/DDBJ whole genome shotgun (WGS) entry which is preliminary data.</text>
</comment>
<dbReference type="EMBL" id="JABEVU030000001">
    <property type="protein sequence ID" value="MDB0581167.1"/>
    <property type="molecule type" value="Genomic_DNA"/>
</dbReference>
<evidence type="ECO:0000313" key="2">
    <source>
        <dbReference type="EMBL" id="KIH69882.1"/>
    </source>
</evidence>
<dbReference type="SUPFAM" id="SSF47413">
    <property type="entry name" value="lambda repressor-like DNA-binding domains"/>
    <property type="match status" value="1"/>
</dbReference>
<dbReference type="Gene3D" id="1.10.260.40">
    <property type="entry name" value="lambda repressor-like DNA-binding domains"/>
    <property type="match status" value="1"/>
</dbReference>
<evidence type="ECO:0000313" key="4">
    <source>
        <dbReference type="Proteomes" id="UP000031546"/>
    </source>
</evidence>
<reference evidence="2 4" key="1">
    <citation type="submission" date="2015-01" db="EMBL/GenBank/DDBJ databases">
        <title>Genome sequences of high lactate-tolerant strain Salinicoccus roseus W12 with industrial interest.</title>
        <authorList>
            <person name="Wang H."/>
            <person name="Yu B."/>
        </authorList>
    </citation>
    <scope>NUCLEOTIDE SEQUENCE [LARGE SCALE GENOMIC DNA]</scope>
    <source>
        <strain evidence="2 4">W12</strain>
    </source>
</reference>
<evidence type="ECO:0000259" key="1">
    <source>
        <dbReference type="PROSITE" id="PS50943"/>
    </source>
</evidence>
<dbReference type="InterPro" id="IPR001387">
    <property type="entry name" value="Cro/C1-type_HTH"/>
</dbReference>
<dbReference type="AlphaFoldDB" id="A0A0C2E369"/>